<dbReference type="EMBL" id="HBUE01336471">
    <property type="protein sequence ID" value="CAG6596243.1"/>
    <property type="molecule type" value="Transcribed_RNA"/>
</dbReference>
<sequence>MISESAATNSEDQRDPNDPPKQHLILQNCAVDLRTNRSAQAFIKYKSTATKPPYWLVLALDEHHRDRESGDQNVAEKTDPPLIGPRRWKFLAMTTTTGFRAEQQSEEN</sequence>
<evidence type="ECO:0000313" key="2">
    <source>
        <dbReference type="EMBL" id="CAG6596243.1"/>
    </source>
</evidence>
<accession>A0A8D8PCL2</accession>
<organism evidence="2">
    <name type="scientific">Culex pipiens</name>
    <name type="common">House mosquito</name>
    <dbReference type="NCBI Taxonomy" id="7175"/>
    <lineage>
        <taxon>Eukaryota</taxon>
        <taxon>Metazoa</taxon>
        <taxon>Ecdysozoa</taxon>
        <taxon>Arthropoda</taxon>
        <taxon>Hexapoda</taxon>
        <taxon>Insecta</taxon>
        <taxon>Pterygota</taxon>
        <taxon>Neoptera</taxon>
        <taxon>Endopterygota</taxon>
        <taxon>Diptera</taxon>
        <taxon>Nematocera</taxon>
        <taxon>Culicoidea</taxon>
        <taxon>Culicidae</taxon>
        <taxon>Culicinae</taxon>
        <taxon>Culicini</taxon>
        <taxon>Culex</taxon>
        <taxon>Culex</taxon>
    </lineage>
</organism>
<proteinExistence type="predicted"/>
<feature type="compositionally biased region" description="Polar residues" evidence="1">
    <location>
        <begin position="1"/>
        <end position="10"/>
    </location>
</feature>
<dbReference type="EMBL" id="HBUE01229690">
    <property type="protein sequence ID" value="CAG6544109.1"/>
    <property type="molecule type" value="Transcribed_RNA"/>
</dbReference>
<dbReference type="AlphaFoldDB" id="A0A8D8PCL2"/>
<name>A0A8D8PCL2_CULPI</name>
<evidence type="ECO:0000256" key="1">
    <source>
        <dbReference type="SAM" id="MobiDB-lite"/>
    </source>
</evidence>
<feature type="region of interest" description="Disordered" evidence="1">
    <location>
        <begin position="66"/>
        <end position="85"/>
    </location>
</feature>
<feature type="compositionally biased region" description="Basic and acidic residues" evidence="1">
    <location>
        <begin position="66"/>
        <end position="79"/>
    </location>
</feature>
<reference evidence="2" key="1">
    <citation type="submission" date="2021-05" db="EMBL/GenBank/DDBJ databases">
        <authorList>
            <person name="Alioto T."/>
            <person name="Alioto T."/>
            <person name="Gomez Garrido J."/>
        </authorList>
    </citation>
    <scope>NUCLEOTIDE SEQUENCE</scope>
</reference>
<feature type="region of interest" description="Disordered" evidence="1">
    <location>
        <begin position="1"/>
        <end position="22"/>
    </location>
</feature>
<feature type="compositionally biased region" description="Basic and acidic residues" evidence="1">
    <location>
        <begin position="11"/>
        <end position="21"/>
    </location>
</feature>
<protein>
    <submittedName>
        <fullName evidence="2">(northern house mosquito) hypothetical protein</fullName>
    </submittedName>
</protein>